<feature type="transmembrane region" description="Helical" evidence="10">
    <location>
        <begin position="598"/>
        <end position="618"/>
    </location>
</feature>
<evidence type="ECO:0000256" key="8">
    <source>
        <dbReference type="ARBA" id="ARBA00059506"/>
    </source>
</evidence>
<dbReference type="OrthoDB" id="85892at2157"/>
<protein>
    <recommendedName>
        <fullName evidence="9 10">A-type ATP synthase subunit I</fullName>
    </recommendedName>
</protein>
<organism evidence="12 13">
    <name type="scientific">Methanobacterium alkalithermotolerans</name>
    <dbReference type="NCBI Taxonomy" id="2731220"/>
    <lineage>
        <taxon>Archaea</taxon>
        <taxon>Methanobacteriati</taxon>
        <taxon>Methanobacteriota</taxon>
        <taxon>Methanomada group</taxon>
        <taxon>Methanobacteria</taxon>
        <taxon>Methanobacteriales</taxon>
        <taxon>Methanobacteriaceae</taxon>
        <taxon>Methanobacterium</taxon>
    </lineage>
</organism>
<proteinExistence type="inferred from homology"/>
<dbReference type="PANTHER" id="PTHR11629">
    <property type="entry name" value="VACUOLAR PROTON ATPASES"/>
    <property type="match status" value="1"/>
</dbReference>
<evidence type="ECO:0000313" key="13">
    <source>
        <dbReference type="Proteomes" id="UP000681041"/>
    </source>
</evidence>
<feature type="coiled-coil region" evidence="11">
    <location>
        <begin position="217"/>
        <end position="294"/>
    </location>
</feature>
<dbReference type="RefSeq" id="WP_211534204.1">
    <property type="nucleotide sequence ID" value="NZ_CP058560.1"/>
</dbReference>
<feature type="transmembrane region" description="Helical" evidence="10">
    <location>
        <begin position="421"/>
        <end position="444"/>
    </location>
</feature>
<evidence type="ECO:0000256" key="7">
    <source>
        <dbReference type="ARBA" id="ARBA00023136"/>
    </source>
</evidence>
<feature type="transmembrane region" description="Helical" evidence="10">
    <location>
        <begin position="378"/>
        <end position="409"/>
    </location>
</feature>
<dbReference type="PANTHER" id="PTHR11629:SF63">
    <property type="entry name" value="V-TYPE PROTON ATPASE SUBUNIT A"/>
    <property type="match status" value="1"/>
</dbReference>
<evidence type="ECO:0000256" key="5">
    <source>
        <dbReference type="ARBA" id="ARBA00022989"/>
    </source>
</evidence>
<accession>A0A8T8K6Q5</accession>
<feature type="transmembrane region" description="Helical" evidence="10">
    <location>
        <begin position="505"/>
        <end position="526"/>
    </location>
</feature>
<dbReference type="Pfam" id="PF01496">
    <property type="entry name" value="V_ATPase_I"/>
    <property type="match status" value="1"/>
</dbReference>
<comment type="similarity">
    <text evidence="2 10">Belongs to the V-ATPase 116 kDa subunit family.</text>
</comment>
<keyword evidence="3 10" id="KW-0813">Transport</keyword>
<keyword evidence="6 10" id="KW-0406">Ion transport</keyword>
<keyword evidence="13" id="KW-1185">Reference proteome</keyword>
<dbReference type="InterPro" id="IPR002490">
    <property type="entry name" value="V-ATPase_116kDa_su"/>
</dbReference>
<evidence type="ECO:0000256" key="11">
    <source>
        <dbReference type="SAM" id="Coils"/>
    </source>
</evidence>
<evidence type="ECO:0000256" key="6">
    <source>
        <dbReference type="ARBA" id="ARBA00023065"/>
    </source>
</evidence>
<name>A0A8T8K6Q5_9EURY</name>
<dbReference type="AlphaFoldDB" id="A0A8T8K6Q5"/>
<dbReference type="GO" id="GO:0046961">
    <property type="term" value="F:proton-transporting ATPase activity, rotational mechanism"/>
    <property type="evidence" value="ECO:0007669"/>
    <property type="project" value="InterPro"/>
</dbReference>
<dbReference type="Gene3D" id="3.30.70.2750">
    <property type="match status" value="1"/>
</dbReference>
<dbReference type="GO" id="GO:0051117">
    <property type="term" value="F:ATPase binding"/>
    <property type="evidence" value="ECO:0007669"/>
    <property type="project" value="TreeGrafter"/>
</dbReference>
<feature type="transmembrane region" description="Helical" evidence="10">
    <location>
        <begin position="568"/>
        <end position="592"/>
    </location>
</feature>
<keyword evidence="11" id="KW-0175">Coiled coil</keyword>
<evidence type="ECO:0000256" key="4">
    <source>
        <dbReference type="ARBA" id="ARBA00022692"/>
    </source>
</evidence>
<keyword evidence="4 10" id="KW-0812">Transmembrane</keyword>
<evidence type="ECO:0000256" key="9">
    <source>
        <dbReference type="ARBA" id="ARBA00068671"/>
    </source>
</evidence>
<gene>
    <name evidence="12" type="ORF">HYG87_03900</name>
</gene>
<evidence type="ECO:0000256" key="3">
    <source>
        <dbReference type="ARBA" id="ARBA00022448"/>
    </source>
</evidence>
<dbReference type="GO" id="GO:0007035">
    <property type="term" value="P:vacuolar acidification"/>
    <property type="evidence" value="ECO:0007669"/>
    <property type="project" value="TreeGrafter"/>
</dbReference>
<dbReference type="GeneID" id="64819879"/>
<evidence type="ECO:0000313" key="12">
    <source>
        <dbReference type="EMBL" id="QUH24284.1"/>
    </source>
</evidence>
<keyword evidence="5 10" id="KW-1133">Transmembrane helix</keyword>
<sequence>MFLPARMHKLKIITLDQYSDSVVRSLHEEGIVQIHDISERIQQDAEWAQILKPSKVTGYTGKISSLLMKTTGIVDFLGTVSSEDAGILDMVKGFISPEVFDKREVEDIDAEALLDKAESMLSNVESKTRNIEEKLAMIDAEKNEKVAALQTAEKLINFDINFDDLKNSRYLSVITGKISTEAYQKFHDEYAQSKDEILVYTDSGESKTDLNILIISLKELSEEIAGVLRRLEFERYEISLLSGRPNEIIELSNNRLEALKEERNSVLNDLKDIASKWEDDLLVLKEQLEIEKERNEIFSAFGETKKTVMLEAWVPVKKENKALETIEQSTQGHSVVDVENPEGDDVPVHLDNPRFAKPYELFVEMYSSPSYREIDPTILVALVFPFFFGFCLTDAGYGVVIVLAGLVLYRGMGKVNQTMKNMGLVLVACGIWATVLGLVTNSLLGDFFPRFLVWELPTVIEAVDAFKYPQNILIMALTVGVIYTIVGLVLGAYNNFKRGETKQAVGSQIVWLLMLLGVGLLGASYLAGFGSIYIGGAIVAVAFVMLIYLNGMFGLMDISGFLGTILSYARLLALALATGGIAMTVNILTGLIGEMVPYIGFILAPIIFVLGHIANGAFQTLGAFINALRLHYVEFFAQFYIGGSSKFRAFQAKRKFTKVRN</sequence>
<comment type="subcellular location">
    <subcellularLocation>
        <location evidence="1">Membrane</location>
        <topology evidence="1">Multi-pass membrane protein</topology>
    </subcellularLocation>
</comment>
<dbReference type="Gene3D" id="3.30.70.2170">
    <property type="match status" value="1"/>
</dbReference>
<feature type="transmembrane region" description="Helical" evidence="10">
    <location>
        <begin position="532"/>
        <end position="556"/>
    </location>
</feature>
<evidence type="ECO:0000256" key="1">
    <source>
        <dbReference type="ARBA" id="ARBA00004141"/>
    </source>
</evidence>
<dbReference type="GO" id="GO:0033179">
    <property type="term" value="C:proton-transporting V-type ATPase, V0 domain"/>
    <property type="evidence" value="ECO:0007669"/>
    <property type="project" value="InterPro"/>
</dbReference>
<dbReference type="Gene3D" id="1.20.1460.20">
    <property type="match status" value="1"/>
</dbReference>
<feature type="transmembrane region" description="Helical" evidence="10">
    <location>
        <begin position="472"/>
        <end position="493"/>
    </location>
</feature>
<dbReference type="NCBIfam" id="NF004428">
    <property type="entry name" value="PRK05771.2-1"/>
    <property type="match status" value="1"/>
</dbReference>
<evidence type="ECO:0000256" key="2">
    <source>
        <dbReference type="ARBA" id="ARBA00009904"/>
    </source>
</evidence>
<evidence type="ECO:0000256" key="10">
    <source>
        <dbReference type="RuleBase" id="RU361189"/>
    </source>
</evidence>
<dbReference type="Proteomes" id="UP000681041">
    <property type="component" value="Chromosome"/>
</dbReference>
<dbReference type="KEGG" id="meme:HYG87_03900"/>
<keyword evidence="7 10" id="KW-0472">Membrane</keyword>
<dbReference type="GO" id="GO:0016471">
    <property type="term" value="C:vacuolar proton-transporting V-type ATPase complex"/>
    <property type="evidence" value="ECO:0007669"/>
    <property type="project" value="TreeGrafter"/>
</dbReference>
<comment type="function">
    <text evidence="8">Component of the A-type ATP synthase that produces ATP from ADP in the presence of a proton gradient across the membrane.</text>
</comment>
<dbReference type="EMBL" id="CP058560">
    <property type="protein sequence ID" value="QUH24284.1"/>
    <property type="molecule type" value="Genomic_DNA"/>
</dbReference>
<feature type="coiled-coil region" evidence="11">
    <location>
        <begin position="114"/>
        <end position="144"/>
    </location>
</feature>
<reference evidence="12" key="1">
    <citation type="submission" date="2020-07" db="EMBL/GenBank/DDBJ databases">
        <title>Methanobacterium. sp. MethCan genome.</title>
        <authorList>
            <person name="Postec A."/>
            <person name="Quemeneur M."/>
        </authorList>
    </citation>
    <scope>NUCLEOTIDE SEQUENCE</scope>
    <source>
        <strain evidence="12">MethCAN</strain>
    </source>
</reference>